<dbReference type="Proteomes" id="UP000825933">
    <property type="component" value="Unassembled WGS sequence"/>
</dbReference>
<proteinExistence type="inferred from homology"/>
<feature type="domain" description="RNA-binding S4" evidence="7">
    <location>
        <begin position="103"/>
        <end position="172"/>
    </location>
</feature>
<comment type="function">
    <text evidence="6">With S5 and S12 plays an important role in translational accuracy.</text>
</comment>
<keyword evidence="4 6" id="KW-0689">Ribosomal protein</keyword>
<dbReference type="InterPro" id="IPR001912">
    <property type="entry name" value="Ribosomal_uS4_N"/>
</dbReference>
<dbReference type="PANTHER" id="PTHR11831">
    <property type="entry name" value="30S 40S RIBOSOMAL PROTEIN"/>
    <property type="match status" value="1"/>
</dbReference>
<dbReference type="SUPFAM" id="SSF55174">
    <property type="entry name" value="Alpha-L RNA-binding motif"/>
    <property type="match status" value="1"/>
</dbReference>
<dbReference type="Gene3D" id="3.10.290.10">
    <property type="entry name" value="RNA-binding S4 domain"/>
    <property type="match status" value="1"/>
</dbReference>
<dbReference type="GO" id="GO:0003735">
    <property type="term" value="F:structural constituent of ribosome"/>
    <property type="evidence" value="ECO:0007669"/>
    <property type="project" value="InterPro"/>
</dbReference>
<dbReference type="NCBIfam" id="TIGR01018">
    <property type="entry name" value="uS4_arch"/>
    <property type="match status" value="1"/>
</dbReference>
<comment type="caution">
    <text evidence="9">The sequence shown here is derived from an EMBL/GenBank/DDBJ whole genome shotgun (WGS) entry which is preliminary data.</text>
</comment>
<evidence type="ECO:0000259" key="8">
    <source>
        <dbReference type="SMART" id="SM01390"/>
    </source>
</evidence>
<dbReference type="HAMAP" id="MF_01306_A">
    <property type="entry name" value="Ribosomal_uS4_A"/>
    <property type="match status" value="1"/>
</dbReference>
<evidence type="ECO:0000256" key="4">
    <source>
        <dbReference type="ARBA" id="ARBA00022980"/>
    </source>
</evidence>
<protein>
    <recommendedName>
        <fullName evidence="6">Small ribosomal subunit protein uS4</fullName>
    </recommendedName>
</protein>
<dbReference type="AlphaFoldDB" id="A0A8T5V316"/>
<dbReference type="InterPro" id="IPR022802">
    <property type="entry name" value="Ribosomal_uS4_arc"/>
</dbReference>
<dbReference type="RefSeq" id="WP_223791795.1">
    <property type="nucleotide sequence ID" value="NZ_JAIOUQ010000009.1"/>
</dbReference>
<evidence type="ECO:0000256" key="5">
    <source>
        <dbReference type="ARBA" id="ARBA00023274"/>
    </source>
</evidence>
<dbReference type="SMART" id="SM00363">
    <property type="entry name" value="S4"/>
    <property type="match status" value="1"/>
</dbReference>
<dbReference type="GO" id="GO:0019843">
    <property type="term" value="F:rRNA binding"/>
    <property type="evidence" value="ECO:0007669"/>
    <property type="project" value="UniProtKB-UniRule"/>
</dbReference>
<dbReference type="InterPro" id="IPR005710">
    <property type="entry name" value="Ribosomal_uS4_euk/arc"/>
</dbReference>
<dbReference type="InterPro" id="IPR002942">
    <property type="entry name" value="S4_RNA-bd"/>
</dbReference>
<name>A0A8T5V316_9EURY</name>
<dbReference type="GO" id="GO:0015935">
    <property type="term" value="C:small ribosomal subunit"/>
    <property type="evidence" value="ECO:0007669"/>
    <property type="project" value="InterPro"/>
</dbReference>
<evidence type="ECO:0000256" key="3">
    <source>
        <dbReference type="ARBA" id="ARBA00022884"/>
    </source>
</evidence>
<evidence type="ECO:0000313" key="9">
    <source>
        <dbReference type="EMBL" id="MBZ2166251.1"/>
    </source>
</evidence>
<dbReference type="NCBIfam" id="NF003139">
    <property type="entry name" value="PRK04051.1"/>
    <property type="match status" value="1"/>
</dbReference>
<dbReference type="InterPro" id="IPR036986">
    <property type="entry name" value="S4_RNA-bd_sf"/>
</dbReference>
<dbReference type="GO" id="GO:0006412">
    <property type="term" value="P:translation"/>
    <property type="evidence" value="ECO:0007669"/>
    <property type="project" value="UniProtKB-UniRule"/>
</dbReference>
<evidence type="ECO:0000256" key="2">
    <source>
        <dbReference type="ARBA" id="ARBA00022730"/>
    </source>
</evidence>
<keyword evidence="2 6" id="KW-0699">rRNA-binding</keyword>
<dbReference type="InterPro" id="IPR022801">
    <property type="entry name" value="Ribosomal_uS4"/>
</dbReference>
<reference evidence="10" key="1">
    <citation type="journal article" date="2022" name="Microbiol. Resour. Announc.">
        <title>Draft Genome Sequence of a Methanogenic Archaeon from West Spitsbergen Permafrost.</title>
        <authorList>
            <person name="Trubitsyn V."/>
            <person name="Rivkina E."/>
            <person name="Shcherbakova V."/>
        </authorList>
    </citation>
    <scope>NUCLEOTIDE SEQUENCE [LARGE SCALE GENOMIC DNA]</scope>
    <source>
        <strain evidence="10">VT</strain>
    </source>
</reference>
<comment type="subunit">
    <text evidence="6">Part of the 30S ribosomal subunit. Contacts protein S5. The interaction surface between S4 and S5 is involved in control of translational fidelity.</text>
</comment>
<dbReference type="PROSITE" id="PS50889">
    <property type="entry name" value="S4"/>
    <property type="match status" value="1"/>
</dbReference>
<evidence type="ECO:0000259" key="7">
    <source>
        <dbReference type="SMART" id="SM00363"/>
    </source>
</evidence>
<comment type="function">
    <text evidence="6">One of the primary rRNA binding proteins, it binds directly to 16S rRNA where it nucleates assembly of the body of the 30S subunit.</text>
</comment>
<organism evidence="9 10">
    <name type="scientific">Methanobacterium spitsbergense</name>
    <dbReference type="NCBI Taxonomy" id="2874285"/>
    <lineage>
        <taxon>Archaea</taxon>
        <taxon>Methanobacteriati</taxon>
        <taxon>Methanobacteriota</taxon>
        <taxon>Methanomada group</taxon>
        <taxon>Methanobacteria</taxon>
        <taxon>Methanobacteriales</taxon>
        <taxon>Methanobacteriaceae</taxon>
        <taxon>Methanobacterium</taxon>
    </lineage>
</organism>
<dbReference type="EMBL" id="JAIOUQ010000009">
    <property type="protein sequence ID" value="MBZ2166251.1"/>
    <property type="molecule type" value="Genomic_DNA"/>
</dbReference>
<keyword evidence="3 6" id="KW-0694">RNA-binding</keyword>
<dbReference type="Pfam" id="PF01479">
    <property type="entry name" value="S4"/>
    <property type="match status" value="1"/>
</dbReference>
<sequence length="178" mass="20351">MGHPRKARKQYDTPSHPWNAARIKAENKLVVKYGLRTKKEVWKAETTIKRYRRDARFLLGMDTEHAELEKAQLLNHIKRLGMLKANAKLEDILDLTVEDVLRRRLETVVHNLGLANTAKQARIFIVHGHIAMNGRKINAPGYMVKTGEEQTIGFYPGSPMEKIMKEATKPAAAEEKNE</sequence>
<evidence type="ECO:0000256" key="1">
    <source>
        <dbReference type="ARBA" id="ARBA00007465"/>
    </source>
</evidence>
<gene>
    <name evidence="6" type="primary">rps4</name>
    <name evidence="9" type="ORF">K8N75_09395</name>
</gene>
<accession>A0A8T5V316</accession>
<feature type="domain" description="Small ribosomal subunit protein uS4 N-terminal" evidence="8">
    <location>
        <begin position="5"/>
        <end position="102"/>
    </location>
</feature>
<keyword evidence="5 6" id="KW-0687">Ribonucleoprotein</keyword>
<dbReference type="PANTHER" id="PTHR11831:SF5">
    <property type="entry name" value="40S RIBOSOMAL PROTEIN S9"/>
    <property type="match status" value="1"/>
</dbReference>
<dbReference type="GO" id="GO:0042274">
    <property type="term" value="P:ribosomal small subunit biogenesis"/>
    <property type="evidence" value="ECO:0007669"/>
    <property type="project" value="TreeGrafter"/>
</dbReference>
<dbReference type="CDD" id="cd00165">
    <property type="entry name" value="S4"/>
    <property type="match status" value="1"/>
</dbReference>
<dbReference type="SMART" id="SM01390">
    <property type="entry name" value="Ribosomal_S4"/>
    <property type="match status" value="1"/>
</dbReference>
<keyword evidence="10" id="KW-1185">Reference proteome</keyword>
<comment type="similarity">
    <text evidence="1 6">Belongs to the universal ribosomal protein uS4 family.</text>
</comment>
<evidence type="ECO:0000256" key="6">
    <source>
        <dbReference type="HAMAP-Rule" id="MF_01306"/>
    </source>
</evidence>
<evidence type="ECO:0000313" key="10">
    <source>
        <dbReference type="Proteomes" id="UP000825933"/>
    </source>
</evidence>